<keyword evidence="2" id="KW-1185">Reference proteome</keyword>
<evidence type="ECO:0000313" key="2">
    <source>
        <dbReference type="Proteomes" id="UP001060170"/>
    </source>
</evidence>
<dbReference type="Proteomes" id="UP001060170">
    <property type="component" value="Chromosome 8"/>
</dbReference>
<reference evidence="1 2" key="3">
    <citation type="journal article" date="2022" name="Microbiol. Spectr.">
        <title>Folding features and dynamics of 3D genome architecture in plant fungal pathogens.</title>
        <authorList>
            <person name="Xia C."/>
        </authorList>
    </citation>
    <scope>NUCLEOTIDE SEQUENCE [LARGE SCALE GENOMIC DNA]</scope>
    <source>
        <strain evidence="1 2">93-210</strain>
    </source>
</reference>
<name>A0ACC0ECN2_9BASI</name>
<reference evidence="2" key="2">
    <citation type="journal article" date="2018" name="Mol. Plant Microbe Interact.">
        <title>Genome sequence resources for the wheat stripe rust pathogen (Puccinia striiformis f. sp. tritici) and the barley stripe rust pathogen (Puccinia striiformis f. sp. hordei).</title>
        <authorList>
            <person name="Xia C."/>
            <person name="Wang M."/>
            <person name="Yin C."/>
            <person name="Cornejo O.E."/>
            <person name="Hulbert S.H."/>
            <person name="Chen X."/>
        </authorList>
    </citation>
    <scope>NUCLEOTIDE SEQUENCE [LARGE SCALE GENOMIC DNA]</scope>
    <source>
        <strain evidence="2">93-210</strain>
    </source>
</reference>
<sequence>MPRLSQRVGNGGMTIGSVGHDQRLSDVSLTFTHFNAAKSARGLERIRATINNHHRSNKNSYYLNLIRQSSRRCSKGLPYHRKVELRSTAEDMVDLTERNENKLTSNQECQQQADLVIEGFKNLFEKCRAEQIYQHAQQHRSTRPEGCLVKQTDPDNDLLVGLSSALPQLKQQIDAIVELCEPANLLKDQHSKFKLILGIQSDFNRTMDQIFSATRILRSAKAKIPSRINDQHLQALKRYRFNRLHFRLTYSQTCPNPYLPKPITPLDPWQFAFTDLVTAKKRGLTHGPAIRRNLAYFSNKQSSPSQLKPVELLDQIELDLIENSYNQMQKEMLQKKEKILDKIKKNLPRTDEEEEWLDNEGNPIDEKLFIDALLGMKDNDPIQATESHIKALHKIMKYSDNIVQLTIKTSAKSKNKKNTAATELPALKKKKPNKPETNTRIATLCQKVEVLNWHHANGKNQTKTATHFDKLYPELKLTQPRISAWLKDEISIRQNELKTSASVKRVNKTKFETVDKLLEEWTRNAIVAKLVISGDLLREKWKDFARLQGIPSTQWLKLSNGWLDSFKARNNLKMYKKHGEAAQADELTISQEVDRLQKLISRFPPNDVFNMDETGLFYAMPPDRGLAYSQEHGIKSNKTRITIALTCNSTGTEKLPPLFIGKWERPRCFGGKYAHQLGYQYYHNKKAWMDQKIFQHWIRGWDSQLKHSNRNILLLVDNFAGHIAPPEGLKHIELQFLSPNLTSHVQPLDAGIINTFKSHYRRRFMSNAIRNFNLDVTIANIYTIDQLSAMRLSRLSWNSVTRATIKHCWDHTGITGRANQLSKDTDMMLANSELESETSRLETLGIVNESNRMSIADLLNPAGETQDVGLLSSEEIFELHQEAQAIDNKNPETEPDPVPKPTLREIRSALATTFNYIHHDNSPLADELQNLLDRYSQQIDSTSIKNAQQLSLDSFFKTSSN</sequence>
<dbReference type="EMBL" id="CM045872">
    <property type="protein sequence ID" value="KAI7950149.1"/>
    <property type="molecule type" value="Genomic_DNA"/>
</dbReference>
<evidence type="ECO:0000313" key="1">
    <source>
        <dbReference type="EMBL" id="KAI7950149.1"/>
    </source>
</evidence>
<organism evidence="1 2">
    <name type="scientific">Puccinia striiformis f. sp. tritici</name>
    <dbReference type="NCBI Taxonomy" id="168172"/>
    <lineage>
        <taxon>Eukaryota</taxon>
        <taxon>Fungi</taxon>
        <taxon>Dikarya</taxon>
        <taxon>Basidiomycota</taxon>
        <taxon>Pucciniomycotina</taxon>
        <taxon>Pucciniomycetes</taxon>
        <taxon>Pucciniales</taxon>
        <taxon>Pucciniaceae</taxon>
        <taxon>Puccinia</taxon>
    </lineage>
</organism>
<accession>A0ACC0ECN2</accession>
<gene>
    <name evidence="1" type="ORF">MJO28_008970</name>
</gene>
<comment type="caution">
    <text evidence="1">The sequence shown here is derived from an EMBL/GenBank/DDBJ whole genome shotgun (WGS) entry which is preliminary data.</text>
</comment>
<reference evidence="2" key="1">
    <citation type="journal article" date="2018" name="BMC Genomics">
        <title>Genomic insights into host adaptation between the wheat stripe rust pathogen (Puccinia striiformis f. sp. tritici) and the barley stripe rust pathogen (Puccinia striiformis f. sp. hordei).</title>
        <authorList>
            <person name="Xia C."/>
            <person name="Wang M."/>
            <person name="Yin C."/>
            <person name="Cornejo O.E."/>
            <person name="Hulbert S.H."/>
            <person name="Chen X."/>
        </authorList>
    </citation>
    <scope>NUCLEOTIDE SEQUENCE [LARGE SCALE GENOMIC DNA]</scope>
    <source>
        <strain evidence="2">93-210</strain>
    </source>
</reference>
<protein>
    <submittedName>
        <fullName evidence="1">Uncharacterized protein</fullName>
    </submittedName>
</protein>
<proteinExistence type="predicted"/>